<name>A0ABV8RMZ7_9SPHN</name>
<dbReference type="Gene3D" id="2.160.20.10">
    <property type="entry name" value="Single-stranded right-handed beta-helix, Pectin lyase-like"/>
    <property type="match status" value="1"/>
</dbReference>
<feature type="domain" description="Filamentous haemagglutinin FhaB/tRNA nuclease CdiA-like TPS" evidence="3">
    <location>
        <begin position="46"/>
        <end position="164"/>
    </location>
</feature>
<sequence length="3319" mass="312786">MTGIDSTRPNSAPATRTPARLLAGVSLSAAALSLALGPQPAQAQAVNGTPTVVFGADAPTRSAAQDSFNVTANDALIDWDVTDPSVFLNANTSLNFARDGGAYSVLNRVVSSPSLTSTLAINGAVNASGGKIFFYNPGGWVVGGGAVFDVGSLLLTASPVLIDDKAADGQKFTNAAGTISLGQATVPGASITVNQGALLSTLAQDSYIALVAPRVVQGGTVSSGGSVAYVGAEAADLTMNNGLFDINVTVGTTDQNGVVHTGTTTSSVADTAPHGQYLVAVPKNDALTMLVSGNLGYNAASSAGLVDGRIVLSSGHSVVGGQPDATTPVPGGNIAISNAVFNGDTRAVASDSIALTVKDPSQSVTTVGNLSLEAGNAVGISVDGTESSLTVTGNLGVTATNGPKGGKIDATISNGGNLFVGGTFDAHADGFGRLALDPETQNLDPAVLGEDASGGSVAVTIDKATANIGGNVSMSADARGGIGGLGAGAADAGSVSLVSRGDGPTLSFSPTATLSLSANADRANYQGQQFYFPDNGAASQAGSVTLDISGGASFGSAQLSAFSAASFGNDVNPHNADAGIIDAAFRNGTYNIGVISSSTAAYAENGGAAKGGTQSLTVDNATLTLANYLDSSSYLQGSSDGTGLISVSSINGGLLDSPSIYLSSYANSPGSGVSKPSGIAITADGGAISTGYLSAYSSGRGSFDAPDAKGGAIDVNISNGGSLFGGSIYLQSTGFGSFGQDGGVGTGGDITVNIGDGSFTTGGYLSIGAEGYAGSPSAPGGLNGLGQGGKITISLTDPAAKFASDYVSIYAPGYGGSGGGEVAVEALTTLPGAGGDGTGGTVSFNANAGTVTASQMYLSALGQGGDGFNTSDNLASGVGGKGGTGTGGTVTFTQSGGSASIATLDLQSDGYGGAGADSFGPDDAPAGDGGDGKGGTASVSLTGGTLAANTVNVIANGNYGSYFGYSGNGGRVFTGPPTQAGQGGNGEGGTASLTIDGGILADLVDTADSSGFNTALSVVVDADAYGGNGGDTYGSVDGPVLGRGNGGSAKGGSATFALISGSADASNISVSADGYGGLGGIDANELGASASTAGNGGAGAGGAAQLTIGTDFAAMTTDGSSRSISVSAEGSGASGADGLIGGLGGDASGGSAAIDVTGGKVALNDVFLSVYAGAGRGGASGADNTGAVGGSANAGTASVSVANGAVLTLTGSQINAGATGGSGGRGGSGDGVADISGKGGSGGSATGGTAIIGAQSGGTLTLVPGEGSLQLSVDGIGGSGGDGGSSVLFGGTTFGDGGDGAAGTGGAITFAADGGTINAGSASFSAVGYGGYGGARPSFDTSATDASNGGSGGAGTGGAITLGSSLAGGALNFNRLSADASGYGGIGAGGSGFDATTLTGASGGAGGTGTGGRVTLSSASGASTIVNNDLTLLMIAYGYGGGAGAGATGGVDIETGAGGAGGTGGAGGSGFGGDISITAPGGLVRTNNASLYGNGYAAGGGLGGSGGVGQTTGAAGTSGTAGSAQGGNVLISASPAAGFQGGLDLGEVSIDVTSAVSDQSIFTRGPAGSVTISDTVDENNGGVKFVSLLVDATDPGTGVPLVSISSIDQPIRIANDANVQSGGDILVTATGTGGLAVGGMLALTADRDIAIRSIAGGLVSASDIFLSSGRATSVSSENCSDPLCLTVAATGALSVNAGTSFDLVGPAQIRGVGSIDVRGETEITGGAGSGYISDGDIVLTSGGDVTVRNASGRFLDFEAGQHFVFVPQTESFSVVFDGGTLTLGEAAGGGTIAASDGLLGLAGNDIVVTPGASLSTGFGLQLTAGDDILIGPAAALAANLLAGALPQALSLDAGGLVTQTPPAIGDIASLIVGNRARIDGGSGPVQIVANAIDARGATFAGGDFLADVRNAPAPGATQGDDGGQLSAACLEGDICIGSALFSGSVQIGQGKSVPVHFTGLGNITGTSIAITARDGLIYGLAATPVSLSATGPVTLVSQAGDVSLVGNALVSGGTVDISAAGSVVGNGRIVSSGDVGISVGANITADSITAGRQLTSFGQTGGILEPVFAVPGNFTVNSLRLGADGVIAGGGDIVVGFADFAGSNLDFTAQGLVSLGSTGSIGNLALTGDRASFGTIGASGNIQIKATNAIAGTSATAGGSLLFTGATIDAASLQSGTGMTLASGGATTLGSATAGTTLSINAGSIIAGSLRSGANMTLSSAGAVALGSATSGAGLAIQAGPLSFASLTSTGNTSVNATSVAGGDVAAGGSVQVTAANALVLGTVTSGAALGLQGASIAAGALHSTGPATILSPGAVSLTTVDAGTNLTVGAGALRFDRLGSGQATAIDAASVAGGDIAAGSSLRVTSPGGITLGTATAGTTLALDGATIAATSLRSGGAMSLTSSGATSLGTANSGAGLTITSGALDFTSLTSTGNTQITSASVAGGDIAAGGNLQVTATNALQLGAATAGGTLALQGTTIAASALRSTGAMSLTSGGSTTLGTANSGADLTIASGPFSFASLTSTGNTKVDSSSVSGGDIAAGGNVQVTATNGLQVGAATAGGALSLQGATITAGPLRSAGATALSSTGAAALGMVDAGTGLTITSGDLSFTRLASGQEATIDAANVAGGDVAAGTSLRITTPGTLSLGTATAGTTLALDGASIAATTLQSGGAMTLASSGATTLGSATSGAGLTVNAGSLGFAALRGAGDVAITAGSVSGGDVTSTGGSVNLASTGPATVGTVSAANDVTARATTLAFGAINAGLSTVIDVTTLNGTAITTGQDLTIRSFNSLSFGSLAAGRNLSLNASSGAITISTDLDAGGLISLIADAILVKASGPLNVNTAIADNGDIGIVTDGALQVGLAQAIGDISLRSTAGSLTLGTARAGYSPATPAAINEGGTSQGTPGPGDITLAAATSATLLDTVDAKGRLDLTAATIDQRGLAVGKVIAYGSGDIALGANALLGQSSYTSAITLSNTGTAGAVLGTTSSTAAGYRLDSAEFGRIHSGGDFTVNGGSSLTVGTLGAVASGGTTDGAIGATGTLALRTTGSANIGGALSLANAGGNTLVVSAGSDIVIDGATGSIALAEGSGHGGTLQLGAARVIAASSAALPSIGSLTGSALDARLATVDTGLAGRTLLDAGNMAVTISGGFYVQNTGGMTFDTRRGFAADALSIKTGSTPADIVINGTIAGQGGLTALRATSITGTYTDFSTINGCRIAANSCGTITFDPLRELLDEEIFTDGALGEIGVNLLLGRLITINRVAPPGFETVIDEPVTGAGNEDLLSGSGSSDDNCPADDRTKCDKPPSDGAKPGS</sequence>
<dbReference type="SMART" id="SM00912">
    <property type="entry name" value="Haemagg_act"/>
    <property type="match status" value="1"/>
</dbReference>
<comment type="caution">
    <text evidence="4">The sequence shown here is derived from an EMBL/GenBank/DDBJ whole genome shotgun (WGS) entry which is preliminary data.</text>
</comment>
<organism evidence="4 5">
    <name type="scientific">Novosphingobium tardum</name>
    <dbReference type="NCBI Taxonomy" id="1538021"/>
    <lineage>
        <taxon>Bacteria</taxon>
        <taxon>Pseudomonadati</taxon>
        <taxon>Pseudomonadota</taxon>
        <taxon>Alphaproteobacteria</taxon>
        <taxon>Sphingomonadales</taxon>
        <taxon>Sphingomonadaceae</taxon>
        <taxon>Novosphingobium</taxon>
    </lineage>
</organism>
<feature type="compositionally biased region" description="Low complexity" evidence="1">
    <location>
        <begin position="3287"/>
        <end position="3297"/>
    </location>
</feature>
<evidence type="ECO:0000313" key="4">
    <source>
        <dbReference type="EMBL" id="MFC4294752.1"/>
    </source>
</evidence>
<protein>
    <recommendedName>
        <fullName evidence="3">Filamentous haemagglutinin FhaB/tRNA nuclease CdiA-like TPS domain-containing protein</fullName>
    </recommendedName>
</protein>
<dbReference type="RefSeq" id="WP_379538240.1">
    <property type="nucleotide sequence ID" value="NZ_JBHSDR010000004.1"/>
</dbReference>
<feature type="region of interest" description="Disordered" evidence="1">
    <location>
        <begin position="912"/>
        <end position="935"/>
    </location>
</feature>
<feature type="compositionally biased region" description="Basic and acidic residues" evidence="1">
    <location>
        <begin position="3301"/>
        <end position="3311"/>
    </location>
</feature>
<evidence type="ECO:0000256" key="1">
    <source>
        <dbReference type="SAM" id="MobiDB-lite"/>
    </source>
</evidence>
<dbReference type="Proteomes" id="UP001595828">
    <property type="component" value="Unassembled WGS sequence"/>
</dbReference>
<keyword evidence="5" id="KW-1185">Reference proteome</keyword>
<accession>A0ABV8RMZ7</accession>
<feature type="chain" id="PRO_5046595442" description="Filamentous haemagglutinin FhaB/tRNA nuclease CdiA-like TPS domain-containing protein" evidence="2">
    <location>
        <begin position="44"/>
        <end position="3319"/>
    </location>
</feature>
<proteinExistence type="predicted"/>
<feature type="region of interest" description="Disordered" evidence="1">
    <location>
        <begin position="3278"/>
        <end position="3319"/>
    </location>
</feature>
<reference evidence="5" key="1">
    <citation type="journal article" date="2019" name="Int. J. Syst. Evol. Microbiol.">
        <title>The Global Catalogue of Microorganisms (GCM) 10K type strain sequencing project: providing services to taxonomists for standard genome sequencing and annotation.</title>
        <authorList>
            <consortium name="The Broad Institute Genomics Platform"/>
            <consortium name="The Broad Institute Genome Sequencing Center for Infectious Disease"/>
            <person name="Wu L."/>
            <person name="Ma J."/>
        </authorList>
    </citation>
    <scope>NUCLEOTIDE SEQUENCE [LARGE SCALE GENOMIC DNA]</scope>
    <source>
        <strain evidence="5">CGMCC 1.12989</strain>
    </source>
</reference>
<evidence type="ECO:0000256" key="2">
    <source>
        <dbReference type="SAM" id="SignalP"/>
    </source>
</evidence>
<feature type="signal peptide" evidence="2">
    <location>
        <begin position="1"/>
        <end position="43"/>
    </location>
</feature>
<feature type="compositionally biased region" description="Low complexity" evidence="1">
    <location>
        <begin position="916"/>
        <end position="926"/>
    </location>
</feature>
<evidence type="ECO:0000259" key="3">
    <source>
        <dbReference type="SMART" id="SM00912"/>
    </source>
</evidence>
<evidence type="ECO:0000313" key="5">
    <source>
        <dbReference type="Proteomes" id="UP001595828"/>
    </source>
</evidence>
<dbReference type="EMBL" id="JBHSDR010000004">
    <property type="protein sequence ID" value="MFC4294752.1"/>
    <property type="molecule type" value="Genomic_DNA"/>
</dbReference>
<gene>
    <name evidence="4" type="ORF">ACFO0A_06720</name>
</gene>
<dbReference type="InterPro" id="IPR008638">
    <property type="entry name" value="FhaB/CdiA-like_TPS"/>
</dbReference>
<keyword evidence="2" id="KW-0732">Signal</keyword>
<dbReference type="InterPro" id="IPR012334">
    <property type="entry name" value="Pectin_lyas_fold"/>
</dbReference>